<keyword evidence="2" id="KW-0547">Nucleotide-binding</keyword>
<dbReference type="Pfam" id="PF00012">
    <property type="entry name" value="HSP70"/>
    <property type="match status" value="1"/>
</dbReference>
<accession>A0A914QQ95</accession>
<dbReference type="WBParaSite" id="PDA_v2.g558.t1">
    <property type="protein sequence ID" value="PDA_v2.g558.t1"/>
    <property type="gene ID" value="PDA_v2.g558"/>
</dbReference>
<evidence type="ECO:0000313" key="5">
    <source>
        <dbReference type="WBParaSite" id="PDA_v2.g558.t1"/>
    </source>
</evidence>
<evidence type="ECO:0000256" key="1">
    <source>
        <dbReference type="ARBA" id="ARBA00007381"/>
    </source>
</evidence>
<dbReference type="Proteomes" id="UP000887578">
    <property type="component" value="Unplaced"/>
</dbReference>
<keyword evidence="4" id="KW-1185">Reference proteome</keyword>
<dbReference type="InterPro" id="IPR043129">
    <property type="entry name" value="ATPase_NBD"/>
</dbReference>
<proteinExistence type="inferred from homology"/>
<name>A0A914QQ95_9BILA</name>
<evidence type="ECO:0000256" key="2">
    <source>
        <dbReference type="ARBA" id="ARBA00022741"/>
    </source>
</evidence>
<comment type="similarity">
    <text evidence="1">Belongs to the heat shock protein 70 family.</text>
</comment>
<evidence type="ECO:0000313" key="4">
    <source>
        <dbReference type="Proteomes" id="UP000887578"/>
    </source>
</evidence>
<dbReference type="Gene3D" id="3.30.420.40">
    <property type="match status" value="1"/>
</dbReference>
<evidence type="ECO:0000256" key="3">
    <source>
        <dbReference type="ARBA" id="ARBA00022840"/>
    </source>
</evidence>
<keyword evidence="3" id="KW-0067">ATP-binding</keyword>
<dbReference type="InterPro" id="IPR013126">
    <property type="entry name" value="Hsp_70_fam"/>
</dbReference>
<protein>
    <submittedName>
        <fullName evidence="5">Uncharacterized protein</fullName>
    </submittedName>
</protein>
<reference evidence="5" key="1">
    <citation type="submission" date="2022-11" db="UniProtKB">
        <authorList>
            <consortium name="WormBaseParasite"/>
        </authorList>
    </citation>
    <scope>IDENTIFICATION</scope>
</reference>
<organism evidence="4 5">
    <name type="scientific">Panagrolaimus davidi</name>
    <dbReference type="NCBI Taxonomy" id="227884"/>
    <lineage>
        <taxon>Eukaryota</taxon>
        <taxon>Metazoa</taxon>
        <taxon>Ecdysozoa</taxon>
        <taxon>Nematoda</taxon>
        <taxon>Chromadorea</taxon>
        <taxon>Rhabditida</taxon>
        <taxon>Tylenchina</taxon>
        <taxon>Panagrolaimomorpha</taxon>
        <taxon>Panagrolaimoidea</taxon>
        <taxon>Panagrolaimidae</taxon>
        <taxon>Panagrolaimus</taxon>
    </lineage>
</organism>
<dbReference type="GO" id="GO:0140662">
    <property type="term" value="F:ATP-dependent protein folding chaperone"/>
    <property type="evidence" value="ECO:0007669"/>
    <property type="project" value="InterPro"/>
</dbReference>
<dbReference type="AlphaFoldDB" id="A0A914QQ95"/>
<sequence>MTAREYFVGFECGVEDNSHLHVDHCSVLPFIRTVGCAKASFNHFIAYRNNDMKGIVKHQMFKFKENAHVFIITLKIDINNFPTYEVEDVISDHIVKFPKFCDVWSIRSVRTDLEAPPVIGILANHSFICIEKNGEFEFLESWGGQWGTPMHISFDKKKPQFGKIAEEIIAKHGKYGVQDLIQIMSEGDEAIKTISPHGYTFTKDEKNPVLLEFESFDGTKKTASPEFLMAMILKEHLKVIEKEMGKKPTKLGFCIFNVFTEKEDNYIRNGIEKACDLMKINDRYFIQRYLFFIMPDIF</sequence>
<dbReference type="SUPFAM" id="SSF53067">
    <property type="entry name" value="Actin-like ATPase domain"/>
    <property type="match status" value="1"/>
</dbReference>
<dbReference type="GO" id="GO:0005524">
    <property type="term" value="F:ATP binding"/>
    <property type="evidence" value="ECO:0007669"/>
    <property type="project" value="UniProtKB-KW"/>
</dbReference>